<gene>
    <name evidence="2" type="ORF">B0I36DRAFT_320182</name>
</gene>
<evidence type="ECO:0000256" key="1">
    <source>
        <dbReference type="SAM" id="MobiDB-lite"/>
    </source>
</evidence>
<name>A0A9P9BV17_9PEZI</name>
<accession>A0A9P9BV17</accession>
<comment type="caution">
    <text evidence="2">The sequence shown here is derived from an EMBL/GenBank/DDBJ whole genome shotgun (WGS) entry which is preliminary data.</text>
</comment>
<reference evidence="2" key="1">
    <citation type="journal article" date="2021" name="Nat. Commun.">
        <title>Genetic determinants of endophytism in the Arabidopsis root mycobiome.</title>
        <authorList>
            <person name="Mesny F."/>
            <person name="Miyauchi S."/>
            <person name="Thiergart T."/>
            <person name="Pickel B."/>
            <person name="Atanasova L."/>
            <person name="Karlsson M."/>
            <person name="Huettel B."/>
            <person name="Barry K.W."/>
            <person name="Haridas S."/>
            <person name="Chen C."/>
            <person name="Bauer D."/>
            <person name="Andreopoulos W."/>
            <person name="Pangilinan J."/>
            <person name="LaButti K."/>
            <person name="Riley R."/>
            <person name="Lipzen A."/>
            <person name="Clum A."/>
            <person name="Drula E."/>
            <person name="Henrissat B."/>
            <person name="Kohler A."/>
            <person name="Grigoriev I.V."/>
            <person name="Martin F.M."/>
            <person name="Hacquard S."/>
        </authorList>
    </citation>
    <scope>NUCLEOTIDE SEQUENCE</scope>
    <source>
        <strain evidence="2">MPI-CAGE-CH-0230</strain>
    </source>
</reference>
<evidence type="ECO:0000313" key="3">
    <source>
        <dbReference type="Proteomes" id="UP000756346"/>
    </source>
</evidence>
<protein>
    <submittedName>
        <fullName evidence="2">Uncharacterized protein</fullName>
    </submittedName>
</protein>
<dbReference type="AlphaFoldDB" id="A0A9P9BV17"/>
<keyword evidence="3" id="KW-1185">Reference proteome</keyword>
<proteinExistence type="predicted"/>
<feature type="compositionally biased region" description="Basic residues" evidence="1">
    <location>
        <begin position="84"/>
        <end position="96"/>
    </location>
</feature>
<organism evidence="2 3">
    <name type="scientific">Microdochium trichocladiopsis</name>
    <dbReference type="NCBI Taxonomy" id="1682393"/>
    <lineage>
        <taxon>Eukaryota</taxon>
        <taxon>Fungi</taxon>
        <taxon>Dikarya</taxon>
        <taxon>Ascomycota</taxon>
        <taxon>Pezizomycotina</taxon>
        <taxon>Sordariomycetes</taxon>
        <taxon>Xylariomycetidae</taxon>
        <taxon>Xylariales</taxon>
        <taxon>Microdochiaceae</taxon>
        <taxon>Microdochium</taxon>
    </lineage>
</organism>
<dbReference type="Proteomes" id="UP000756346">
    <property type="component" value="Unassembled WGS sequence"/>
</dbReference>
<sequence length="157" mass="17717">MIRRRLQPAINQPLPRSASGGYFYQLSLHPFGRQFPRSLGVFVSNSTVRRPAIPNSAHEDGLLWGLSSFRNWSAPSPSTAPHRSVPRRQRNRNKNRLRGRLLVRGWVSSRPAAVSERKRGEEKANLVLLAFPASNDQACHGRCAWQCQPGNKGQDPW</sequence>
<evidence type="ECO:0000313" key="2">
    <source>
        <dbReference type="EMBL" id="KAH7032862.1"/>
    </source>
</evidence>
<dbReference type="EMBL" id="JAGTJQ010000004">
    <property type="protein sequence ID" value="KAH7032862.1"/>
    <property type="molecule type" value="Genomic_DNA"/>
</dbReference>
<feature type="region of interest" description="Disordered" evidence="1">
    <location>
        <begin position="75"/>
        <end position="96"/>
    </location>
</feature>
<dbReference type="RefSeq" id="XP_046013694.1">
    <property type="nucleotide sequence ID" value="XM_046153521.1"/>
</dbReference>
<dbReference type="GeneID" id="70183067"/>